<gene>
    <name evidence="1" type="ordered locus">Haur_5101</name>
</gene>
<dbReference type="InParanoid" id="A9B8R5"/>
<evidence type="ECO:0008006" key="3">
    <source>
        <dbReference type="Google" id="ProtNLM"/>
    </source>
</evidence>
<name>A9B8R5_HERA2</name>
<accession>A9B8R5</accession>
<organism evidence="1 2">
    <name type="scientific">Herpetosiphon aurantiacus (strain ATCC 23779 / DSM 785 / 114-95)</name>
    <dbReference type="NCBI Taxonomy" id="316274"/>
    <lineage>
        <taxon>Bacteria</taxon>
        <taxon>Bacillati</taxon>
        <taxon>Chloroflexota</taxon>
        <taxon>Chloroflexia</taxon>
        <taxon>Herpetosiphonales</taxon>
        <taxon>Herpetosiphonaceae</taxon>
        <taxon>Herpetosiphon</taxon>
    </lineage>
</organism>
<geneLocation type="plasmid" evidence="1 2">
    <name>pHAU01</name>
</geneLocation>
<dbReference type="HOGENOM" id="CLU_2059887_0_0_0"/>
<dbReference type="BioCyc" id="HAUR316274:GHYA-5163-MONOMER"/>
<dbReference type="EMBL" id="CP000876">
    <property type="protein sequence ID" value="ABX07729.1"/>
    <property type="molecule type" value="Genomic_DNA"/>
</dbReference>
<evidence type="ECO:0000313" key="2">
    <source>
        <dbReference type="Proteomes" id="UP000000787"/>
    </source>
</evidence>
<dbReference type="KEGG" id="hau:Haur_5101"/>
<protein>
    <recommendedName>
        <fullName evidence="3">DprA-like DNA processing chain A</fullName>
    </recommendedName>
</protein>
<proteinExistence type="predicted"/>
<dbReference type="AlphaFoldDB" id="A9B8R5"/>
<sequence>MQPETMDRVRVVIAGAVRWTDAGAIQRTLAEFPSTTIVFHGDSPGCDRLAGQVANAMGLTVVPMKKSRADALQYPGEAWKGLNARMLACGADYVLIFHPNIEASHGSKHLAEQAQAAAIPVQIITGTVPVESRSEA</sequence>
<reference evidence="1 2" key="1">
    <citation type="journal article" date="2011" name="Stand. Genomic Sci.">
        <title>Complete genome sequence of the filamentous gliding predatory bacterium Herpetosiphon aurantiacus type strain (114-95(T)).</title>
        <authorList>
            <person name="Kiss H."/>
            <person name="Nett M."/>
            <person name="Domin N."/>
            <person name="Martin K."/>
            <person name="Maresca J.A."/>
            <person name="Copeland A."/>
            <person name="Lapidus A."/>
            <person name="Lucas S."/>
            <person name="Berry K.W."/>
            <person name="Glavina Del Rio T."/>
            <person name="Dalin E."/>
            <person name="Tice H."/>
            <person name="Pitluck S."/>
            <person name="Richardson P."/>
            <person name="Bruce D."/>
            <person name="Goodwin L."/>
            <person name="Han C."/>
            <person name="Detter J.C."/>
            <person name="Schmutz J."/>
            <person name="Brettin T."/>
            <person name="Land M."/>
            <person name="Hauser L."/>
            <person name="Kyrpides N.C."/>
            <person name="Ivanova N."/>
            <person name="Goker M."/>
            <person name="Woyke T."/>
            <person name="Klenk H.P."/>
            <person name="Bryant D.A."/>
        </authorList>
    </citation>
    <scope>NUCLEOTIDE SEQUENCE [LARGE SCALE GENOMIC DNA]</scope>
    <source>
        <strain evidence="2">ATCC 23779 / DSM 785 / 114-95</strain>
        <plasmid evidence="1">pHAU01</plasmid>
    </source>
</reference>
<keyword evidence="1" id="KW-0614">Plasmid</keyword>
<dbReference type="Proteomes" id="UP000000787">
    <property type="component" value="Plasmid pHAU01"/>
</dbReference>
<evidence type="ECO:0000313" key="1">
    <source>
        <dbReference type="EMBL" id="ABX07729.1"/>
    </source>
</evidence>
<keyword evidence="2" id="KW-1185">Reference proteome</keyword>